<accession>A0A0S6U3B6</accession>
<gene>
    <name evidence="1" type="ORF">CBO05C_1236</name>
</gene>
<dbReference type="HOGENOM" id="CLU_3097281_0_0_9"/>
<protein>
    <submittedName>
        <fullName evidence="1">Uncharacterized protein</fullName>
    </submittedName>
</protein>
<organism evidence="1">
    <name type="scientific">Clostridium botulinum B str. Osaka05</name>
    <dbReference type="NCBI Taxonomy" id="1407017"/>
    <lineage>
        <taxon>Bacteria</taxon>
        <taxon>Bacillati</taxon>
        <taxon>Bacillota</taxon>
        <taxon>Clostridia</taxon>
        <taxon>Eubacteriales</taxon>
        <taxon>Clostridiaceae</taxon>
        <taxon>Clostridium</taxon>
    </lineage>
</organism>
<reference evidence="1" key="1">
    <citation type="submission" date="2013-10" db="EMBL/GenBank/DDBJ databases">
        <title>Draft genome sequence of Clostridium botulinum type B strain Osaka05.</title>
        <authorList>
            <person name="Sakaguchi Y."/>
            <person name="Hosomi K."/>
            <person name="Uchiyama J."/>
            <person name="Ogura Y."/>
            <person name="Sakaguchi M."/>
            <person name="Kohda T."/>
            <person name="Mukamoto M."/>
            <person name="Misawa N."/>
            <person name="Matsuzaki S."/>
            <person name="Hayashi T."/>
            <person name="Kozaki S."/>
        </authorList>
    </citation>
    <scope>NUCLEOTIDE SEQUENCE</scope>
    <source>
        <strain evidence="1">Osaka05</strain>
    </source>
</reference>
<name>A0A0S6U3B6_CLOBO</name>
<dbReference type="Proteomes" id="UP000054164">
    <property type="component" value="Unassembled WGS sequence"/>
</dbReference>
<evidence type="ECO:0000313" key="1">
    <source>
        <dbReference type="EMBL" id="GAE01546.1"/>
    </source>
</evidence>
<proteinExistence type="predicted"/>
<dbReference type="AlphaFoldDB" id="A0A0S6U3B6"/>
<sequence>MKLWSNYEVFNSILVIFRFDKGVRFASYNYKDFLTNNVFIKDMSTKDYIKH</sequence>
<dbReference type="EMBL" id="DF384213">
    <property type="protein sequence ID" value="GAE01546.1"/>
    <property type="molecule type" value="Genomic_DNA"/>
</dbReference>